<feature type="transmembrane region" description="Helical" evidence="8">
    <location>
        <begin position="286"/>
        <end position="310"/>
    </location>
</feature>
<keyword evidence="4 8" id="KW-0812">Transmembrane</keyword>
<feature type="transmembrane region" description="Helical" evidence="8">
    <location>
        <begin position="172"/>
        <end position="189"/>
    </location>
</feature>
<evidence type="ECO:0000313" key="9">
    <source>
        <dbReference type="EMBL" id="KAL0414371.1"/>
    </source>
</evidence>
<keyword evidence="3" id="KW-0808">Transferase</keyword>
<evidence type="ECO:0000256" key="8">
    <source>
        <dbReference type="SAM" id="Phobius"/>
    </source>
</evidence>
<dbReference type="PANTHER" id="PTHR13301">
    <property type="entry name" value="X-BOX TRANSCRIPTION FACTOR-RELATED"/>
    <property type="match status" value="1"/>
</dbReference>
<evidence type="ECO:0000256" key="1">
    <source>
        <dbReference type="ARBA" id="ARBA00004308"/>
    </source>
</evidence>
<comment type="subcellular location">
    <subcellularLocation>
        <location evidence="1">Endomembrane system</location>
    </subcellularLocation>
</comment>
<dbReference type="Pfam" id="PF03552">
    <property type="entry name" value="Cellulose_synt"/>
    <property type="match status" value="1"/>
</dbReference>
<feature type="transmembrane region" description="Helical" evidence="8">
    <location>
        <begin position="136"/>
        <end position="152"/>
    </location>
</feature>
<sequence length="311" mass="35581">MYERGIIIYYLFKFQVGYRYFSVVEDAITSLSLHCKGWISVYTDPASPCFLGTSTTNLNDMLVQQTRWAFGLMQISLSKFNPLIYGTLRMSILESLCYAYNFLECLYVMPVYGLAIIPPICLFYSVPLYPKASDPYFIVFAFIFLSSRLKHVQETISFGDPSRTTLYELRAWMMKSTACYLYGLLNAIFHRIGLHEANFSLTSKVVDEQQETRFRQGIYDFQVSAMLLIPILTLYILNLAAFISRIPSLFQKCDELLAQTVLAFYVVVVNYHLLEGMFLRKDSGRIALSHTFLSIAISAIILACGSLLLVY</sequence>
<dbReference type="GO" id="GO:0016020">
    <property type="term" value="C:membrane"/>
    <property type="evidence" value="ECO:0007669"/>
    <property type="project" value="InterPro"/>
</dbReference>
<reference evidence="9" key="2">
    <citation type="journal article" date="2024" name="Plant">
        <title>Genomic evolution and insights into agronomic trait innovations of Sesamum species.</title>
        <authorList>
            <person name="Miao H."/>
            <person name="Wang L."/>
            <person name="Qu L."/>
            <person name="Liu H."/>
            <person name="Sun Y."/>
            <person name="Le M."/>
            <person name="Wang Q."/>
            <person name="Wei S."/>
            <person name="Zheng Y."/>
            <person name="Lin W."/>
            <person name="Duan Y."/>
            <person name="Cao H."/>
            <person name="Xiong S."/>
            <person name="Wang X."/>
            <person name="Wei L."/>
            <person name="Li C."/>
            <person name="Ma Q."/>
            <person name="Ju M."/>
            <person name="Zhao R."/>
            <person name="Li G."/>
            <person name="Mu C."/>
            <person name="Tian Q."/>
            <person name="Mei H."/>
            <person name="Zhang T."/>
            <person name="Gao T."/>
            <person name="Zhang H."/>
        </authorList>
    </citation>
    <scope>NUCLEOTIDE SEQUENCE</scope>
    <source>
        <strain evidence="9">G02</strain>
    </source>
</reference>
<evidence type="ECO:0000256" key="6">
    <source>
        <dbReference type="ARBA" id="ARBA00023136"/>
    </source>
</evidence>
<evidence type="ECO:0000256" key="5">
    <source>
        <dbReference type="ARBA" id="ARBA00022989"/>
    </source>
</evidence>
<evidence type="ECO:0000256" key="2">
    <source>
        <dbReference type="ARBA" id="ARBA00022676"/>
    </source>
</evidence>
<accession>A0AAW2UFP4</accession>
<dbReference type="AlphaFoldDB" id="A0AAW2UFP4"/>
<dbReference type="GO" id="GO:0071555">
    <property type="term" value="P:cell wall organization"/>
    <property type="evidence" value="ECO:0007669"/>
    <property type="project" value="UniProtKB-KW"/>
</dbReference>
<feature type="transmembrane region" description="Helical" evidence="8">
    <location>
        <begin position="256"/>
        <end position="274"/>
    </location>
</feature>
<keyword evidence="5 8" id="KW-1133">Transmembrane helix</keyword>
<organism evidence="9">
    <name type="scientific">Sesamum radiatum</name>
    <name type="common">Black benniseed</name>
    <dbReference type="NCBI Taxonomy" id="300843"/>
    <lineage>
        <taxon>Eukaryota</taxon>
        <taxon>Viridiplantae</taxon>
        <taxon>Streptophyta</taxon>
        <taxon>Embryophyta</taxon>
        <taxon>Tracheophyta</taxon>
        <taxon>Spermatophyta</taxon>
        <taxon>Magnoliopsida</taxon>
        <taxon>eudicotyledons</taxon>
        <taxon>Gunneridae</taxon>
        <taxon>Pentapetalae</taxon>
        <taxon>asterids</taxon>
        <taxon>lamiids</taxon>
        <taxon>Lamiales</taxon>
        <taxon>Pedaliaceae</taxon>
        <taxon>Sesamum</taxon>
    </lineage>
</organism>
<dbReference type="GO" id="GO:0016760">
    <property type="term" value="F:cellulose synthase (UDP-forming) activity"/>
    <property type="evidence" value="ECO:0007669"/>
    <property type="project" value="InterPro"/>
</dbReference>
<gene>
    <name evidence="9" type="ORF">Sradi_1638800</name>
</gene>
<proteinExistence type="predicted"/>
<keyword evidence="2" id="KW-0328">Glycosyltransferase</keyword>
<dbReference type="GO" id="GO:0030244">
    <property type="term" value="P:cellulose biosynthetic process"/>
    <property type="evidence" value="ECO:0007669"/>
    <property type="project" value="InterPro"/>
</dbReference>
<feature type="transmembrane region" description="Helical" evidence="8">
    <location>
        <begin position="109"/>
        <end position="129"/>
    </location>
</feature>
<dbReference type="InterPro" id="IPR005150">
    <property type="entry name" value="Cellulose_synth"/>
</dbReference>
<reference evidence="9" key="1">
    <citation type="submission" date="2020-06" db="EMBL/GenBank/DDBJ databases">
        <authorList>
            <person name="Li T."/>
            <person name="Hu X."/>
            <person name="Zhang T."/>
            <person name="Song X."/>
            <person name="Zhang H."/>
            <person name="Dai N."/>
            <person name="Sheng W."/>
            <person name="Hou X."/>
            <person name="Wei L."/>
        </authorList>
    </citation>
    <scope>NUCLEOTIDE SEQUENCE</scope>
    <source>
        <strain evidence="9">G02</strain>
        <tissue evidence="9">Leaf</tissue>
    </source>
</reference>
<feature type="transmembrane region" description="Helical" evidence="8">
    <location>
        <begin position="223"/>
        <end position="244"/>
    </location>
</feature>
<protein>
    <submittedName>
        <fullName evidence="9">Cellulose synthase-like protein E6</fullName>
    </submittedName>
</protein>
<comment type="caution">
    <text evidence="9">The sequence shown here is derived from an EMBL/GenBank/DDBJ whole genome shotgun (WGS) entry which is preliminary data.</text>
</comment>
<dbReference type="EMBL" id="JACGWJ010000006">
    <property type="protein sequence ID" value="KAL0414371.1"/>
    <property type="molecule type" value="Genomic_DNA"/>
</dbReference>
<evidence type="ECO:0000256" key="4">
    <source>
        <dbReference type="ARBA" id="ARBA00022692"/>
    </source>
</evidence>
<keyword evidence="6 8" id="KW-0472">Membrane</keyword>
<keyword evidence="7" id="KW-0961">Cell wall biogenesis/degradation</keyword>
<evidence type="ECO:0000256" key="3">
    <source>
        <dbReference type="ARBA" id="ARBA00022679"/>
    </source>
</evidence>
<evidence type="ECO:0000256" key="7">
    <source>
        <dbReference type="ARBA" id="ARBA00023316"/>
    </source>
</evidence>
<name>A0AAW2UFP4_SESRA</name>
<dbReference type="GO" id="GO:0012505">
    <property type="term" value="C:endomembrane system"/>
    <property type="evidence" value="ECO:0007669"/>
    <property type="project" value="UniProtKB-SubCell"/>
</dbReference>